<evidence type="ECO:0000313" key="1">
    <source>
        <dbReference type="EMBL" id="KAH3719840.1"/>
    </source>
</evidence>
<evidence type="ECO:0000313" key="2">
    <source>
        <dbReference type="Proteomes" id="UP000828390"/>
    </source>
</evidence>
<dbReference type="Proteomes" id="UP000828390">
    <property type="component" value="Unassembled WGS sequence"/>
</dbReference>
<proteinExistence type="predicted"/>
<gene>
    <name evidence="1" type="ORF">DPMN_062724</name>
</gene>
<protein>
    <submittedName>
        <fullName evidence="1">Uncharacterized protein</fullName>
    </submittedName>
</protein>
<organism evidence="1 2">
    <name type="scientific">Dreissena polymorpha</name>
    <name type="common">Zebra mussel</name>
    <name type="synonym">Mytilus polymorpha</name>
    <dbReference type="NCBI Taxonomy" id="45954"/>
    <lineage>
        <taxon>Eukaryota</taxon>
        <taxon>Metazoa</taxon>
        <taxon>Spiralia</taxon>
        <taxon>Lophotrochozoa</taxon>
        <taxon>Mollusca</taxon>
        <taxon>Bivalvia</taxon>
        <taxon>Autobranchia</taxon>
        <taxon>Heteroconchia</taxon>
        <taxon>Euheterodonta</taxon>
        <taxon>Imparidentia</taxon>
        <taxon>Neoheterodontei</taxon>
        <taxon>Myida</taxon>
        <taxon>Dreissenoidea</taxon>
        <taxon>Dreissenidae</taxon>
        <taxon>Dreissena</taxon>
    </lineage>
</organism>
<dbReference type="EMBL" id="JAIWYP010000013">
    <property type="protein sequence ID" value="KAH3719840.1"/>
    <property type="molecule type" value="Genomic_DNA"/>
</dbReference>
<comment type="caution">
    <text evidence="1">The sequence shown here is derived from an EMBL/GenBank/DDBJ whole genome shotgun (WGS) entry which is preliminary data.</text>
</comment>
<reference evidence="1" key="2">
    <citation type="submission" date="2020-11" db="EMBL/GenBank/DDBJ databases">
        <authorList>
            <person name="McCartney M.A."/>
            <person name="Auch B."/>
            <person name="Kono T."/>
            <person name="Mallez S."/>
            <person name="Becker A."/>
            <person name="Gohl D.M."/>
            <person name="Silverstein K.A.T."/>
            <person name="Koren S."/>
            <person name="Bechman K.B."/>
            <person name="Herman A."/>
            <person name="Abrahante J.E."/>
            <person name="Garbe J."/>
        </authorList>
    </citation>
    <scope>NUCLEOTIDE SEQUENCE</scope>
    <source>
        <strain evidence="1">Duluth1</strain>
        <tissue evidence="1">Whole animal</tissue>
    </source>
</reference>
<sequence>MKLMTPGTTGAYVKRTLTLTTRWCYTPEDWRRTPAASQRRKSVASRRLGEGYGFIEALHCSWE</sequence>
<reference evidence="1" key="1">
    <citation type="journal article" date="2019" name="bioRxiv">
        <title>The Genome of the Zebra Mussel, Dreissena polymorpha: A Resource for Invasive Species Research.</title>
        <authorList>
            <person name="McCartney M.A."/>
            <person name="Auch B."/>
            <person name="Kono T."/>
            <person name="Mallez S."/>
            <person name="Zhang Y."/>
            <person name="Obille A."/>
            <person name="Becker A."/>
            <person name="Abrahante J.E."/>
            <person name="Garbe J."/>
            <person name="Badalamenti J.P."/>
            <person name="Herman A."/>
            <person name="Mangelson H."/>
            <person name="Liachko I."/>
            <person name="Sullivan S."/>
            <person name="Sone E.D."/>
            <person name="Koren S."/>
            <person name="Silverstein K.A.T."/>
            <person name="Beckman K.B."/>
            <person name="Gohl D.M."/>
        </authorList>
    </citation>
    <scope>NUCLEOTIDE SEQUENCE</scope>
    <source>
        <strain evidence="1">Duluth1</strain>
        <tissue evidence="1">Whole animal</tissue>
    </source>
</reference>
<keyword evidence="2" id="KW-1185">Reference proteome</keyword>
<name>A0A9D4HHZ8_DREPO</name>
<accession>A0A9D4HHZ8</accession>
<dbReference type="AlphaFoldDB" id="A0A9D4HHZ8"/>